<name>A0A239A289_9BACT</name>
<gene>
    <name evidence="1" type="ORF">SAMN06269173_110140</name>
</gene>
<evidence type="ECO:0000313" key="2">
    <source>
        <dbReference type="Proteomes" id="UP000198310"/>
    </source>
</evidence>
<reference evidence="2" key="1">
    <citation type="submission" date="2017-06" db="EMBL/GenBank/DDBJ databases">
        <authorList>
            <person name="Varghese N."/>
            <person name="Submissions S."/>
        </authorList>
    </citation>
    <scope>NUCLEOTIDE SEQUENCE [LARGE SCALE GENOMIC DNA]</scope>
    <source>
        <strain evidence="2">DSM 28041</strain>
    </source>
</reference>
<dbReference type="AlphaFoldDB" id="A0A239A289"/>
<organism evidence="1 2">
    <name type="scientific">Hymenobacter mucosus</name>
    <dbReference type="NCBI Taxonomy" id="1411120"/>
    <lineage>
        <taxon>Bacteria</taxon>
        <taxon>Pseudomonadati</taxon>
        <taxon>Bacteroidota</taxon>
        <taxon>Cytophagia</taxon>
        <taxon>Cytophagales</taxon>
        <taxon>Hymenobacteraceae</taxon>
        <taxon>Hymenobacter</taxon>
    </lineage>
</organism>
<accession>A0A239A289</accession>
<dbReference type="EMBL" id="FZNS01000010">
    <property type="protein sequence ID" value="SNR89619.1"/>
    <property type="molecule type" value="Genomic_DNA"/>
</dbReference>
<dbReference type="Proteomes" id="UP000198310">
    <property type="component" value="Unassembled WGS sequence"/>
</dbReference>
<protein>
    <submittedName>
        <fullName evidence="1">Uncharacterized protein</fullName>
    </submittedName>
</protein>
<proteinExistence type="predicted"/>
<sequence>MRVCPRAYVCVYVCVRPDLTLLQLHKNLYDFRFL</sequence>
<keyword evidence="2" id="KW-1185">Reference proteome</keyword>
<evidence type="ECO:0000313" key="1">
    <source>
        <dbReference type="EMBL" id="SNR89619.1"/>
    </source>
</evidence>